<reference evidence="1 2" key="1">
    <citation type="submission" date="2019-01" db="EMBL/GenBank/DDBJ databases">
        <title>Pseudolysobacter antarctica gen. nov., sp. nov., isolated from Fildes Peninsula, Antarctica.</title>
        <authorList>
            <person name="Wei Z."/>
            <person name="Peng F."/>
        </authorList>
    </citation>
    <scope>NUCLEOTIDE SEQUENCE [LARGE SCALE GENOMIC DNA]</scope>
    <source>
        <strain evidence="1 2">AQ6-296</strain>
    </source>
</reference>
<name>A0A411HNI0_9GAMM</name>
<dbReference type="EMBL" id="CP035704">
    <property type="protein sequence ID" value="QBB72037.1"/>
    <property type="molecule type" value="Genomic_DNA"/>
</dbReference>
<dbReference type="OrthoDB" id="8244929at2"/>
<dbReference type="KEGG" id="xbc:ELE36_17625"/>
<keyword evidence="2" id="KW-1185">Reference proteome</keyword>
<evidence type="ECO:0000313" key="2">
    <source>
        <dbReference type="Proteomes" id="UP000291562"/>
    </source>
</evidence>
<accession>A0A411HNI0</accession>
<dbReference type="RefSeq" id="WP_129835628.1">
    <property type="nucleotide sequence ID" value="NZ_CP035704.1"/>
</dbReference>
<proteinExistence type="predicted"/>
<evidence type="ECO:0000313" key="1">
    <source>
        <dbReference type="EMBL" id="QBB72037.1"/>
    </source>
</evidence>
<sequence length="74" mass="8228">MTTSISDPEFEQTLTLRQSFEVLYAFLEQFNSRGTQETDVLASWLELLQDGGTADPAQLDDFVKSARAVLARGT</sequence>
<dbReference type="Proteomes" id="UP000291562">
    <property type="component" value="Chromosome"/>
</dbReference>
<organism evidence="1 2">
    <name type="scientific">Pseudolysobacter antarcticus</name>
    <dbReference type="NCBI Taxonomy" id="2511995"/>
    <lineage>
        <taxon>Bacteria</taxon>
        <taxon>Pseudomonadati</taxon>
        <taxon>Pseudomonadota</taxon>
        <taxon>Gammaproteobacteria</taxon>
        <taxon>Lysobacterales</taxon>
        <taxon>Rhodanobacteraceae</taxon>
        <taxon>Pseudolysobacter</taxon>
    </lineage>
</organism>
<protein>
    <submittedName>
        <fullName evidence="1">Uncharacterized protein</fullName>
    </submittedName>
</protein>
<gene>
    <name evidence="1" type="ORF">ELE36_17625</name>
</gene>
<dbReference type="AlphaFoldDB" id="A0A411HNI0"/>